<feature type="region of interest" description="Disordered" evidence="13">
    <location>
        <begin position="1988"/>
        <end position="2008"/>
    </location>
</feature>
<dbReference type="GO" id="GO:0031505">
    <property type="term" value="P:fungal-type cell wall organization"/>
    <property type="evidence" value="ECO:0007669"/>
    <property type="project" value="TreeGrafter"/>
</dbReference>
<evidence type="ECO:0000313" key="17">
    <source>
        <dbReference type="EMBL" id="GEM09340.1"/>
    </source>
</evidence>
<dbReference type="Gene3D" id="1.20.120.720">
    <property type="entry name" value="Myosin VI head, motor domain, U50 subdomain"/>
    <property type="match status" value="1"/>
</dbReference>
<dbReference type="InterPro" id="IPR001609">
    <property type="entry name" value="Myosin_head_motor_dom-like"/>
</dbReference>
<keyword evidence="3" id="KW-1003">Cell membrane</keyword>
<dbReference type="PRINTS" id="PR00193">
    <property type="entry name" value="MYOSINHEAVY"/>
</dbReference>
<evidence type="ECO:0000256" key="1">
    <source>
        <dbReference type="ARBA" id="ARBA00004651"/>
    </source>
</evidence>
<evidence type="ECO:0000256" key="10">
    <source>
        <dbReference type="ARBA" id="ARBA00023175"/>
    </source>
</evidence>
<feature type="transmembrane region" description="Helical" evidence="14">
    <location>
        <begin position="1725"/>
        <end position="1752"/>
    </location>
</feature>
<evidence type="ECO:0000256" key="7">
    <source>
        <dbReference type="ARBA" id="ARBA00022989"/>
    </source>
</evidence>
<feature type="transmembrane region" description="Helical" evidence="14">
    <location>
        <begin position="1037"/>
        <end position="1057"/>
    </location>
</feature>
<proteinExistence type="inferred from homology"/>
<dbReference type="Proteomes" id="UP000321518">
    <property type="component" value="Unassembled WGS sequence"/>
</dbReference>
<dbReference type="SUPFAM" id="SSF55856">
    <property type="entry name" value="Cytochrome b5-like heme/steroid binding domain"/>
    <property type="match status" value="1"/>
</dbReference>
<keyword evidence="12" id="KW-0009">Actin-binding</keyword>
<comment type="caution">
    <text evidence="17">The sequence shown here is derived from an EMBL/GenBank/DDBJ whole genome shotgun (WGS) entry which is preliminary data.</text>
</comment>
<dbReference type="InterPro" id="IPR001199">
    <property type="entry name" value="Cyt_B5-like_heme/steroid-bd"/>
</dbReference>
<evidence type="ECO:0000256" key="3">
    <source>
        <dbReference type="ARBA" id="ARBA00022475"/>
    </source>
</evidence>
<dbReference type="GO" id="GO:0006031">
    <property type="term" value="P:chitin biosynthetic process"/>
    <property type="evidence" value="ECO:0007669"/>
    <property type="project" value="TreeGrafter"/>
</dbReference>
<keyword evidence="11" id="KW-0325">Glycoprotein</keyword>
<evidence type="ECO:0000256" key="12">
    <source>
        <dbReference type="PROSITE-ProRule" id="PRU00782"/>
    </source>
</evidence>
<dbReference type="Gene3D" id="1.20.58.530">
    <property type="match status" value="1"/>
</dbReference>
<dbReference type="SUPFAM" id="SSF52540">
    <property type="entry name" value="P-loop containing nucleoside triphosphate hydrolases"/>
    <property type="match status" value="1"/>
</dbReference>
<dbReference type="PANTHER" id="PTHR22914">
    <property type="entry name" value="CHITIN SYNTHASE"/>
    <property type="match status" value="1"/>
</dbReference>
<feature type="compositionally biased region" description="Basic and acidic residues" evidence="13">
    <location>
        <begin position="824"/>
        <end position="841"/>
    </location>
</feature>
<dbReference type="Gene3D" id="3.10.120.10">
    <property type="entry name" value="Cytochrome b5-like heme/steroid binding domain"/>
    <property type="match status" value="1"/>
</dbReference>
<dbReference type="OrthoDB" id="370884at2759"/>
<dbReference type="Gene3D" id="1.10.10.60">
    <property type="entry name" value="Homeodomain-like"/>
    <property type="match status" value="1"/>
</dbReference>
<evidence type="ECO:0000256" key="5">
    <source>
        <dbReference type="ARBA" id="ARBA00022679"/>
    </source>
</evidence>
<dbReference type="Gene3D" id="3.40.850.10">
    <property type="entry name" value="Kinesin motor domain"/>
    <property type="match status" value="1"/>
</dbReference>
<dbReference type="PROSITE" id="PS51998">
    <property type="entry name" value="DEK_C"/>
    <property type="match status" value="1"/>
</dbReference>
<evidence type="ECO:0000256" key="6">
    <source>
        <dbReference type="ARBA" id="ARBA00022692"/>
    </source>
</evidence>
<accession>A0A511KG40</accession>
<evidence type="ECO:0000313" key="18">
    <source>
        <dbReference type="Proteomes" id="UP000321518"/>
    </source>
</evidence>
<protein>
    <recommendedName>
        <fullName evidence="2">chitin synthase</fullName>
        <ecNumber evidence="2">2.4.1.16</ecNumber>
    </recommendedName>
</protein>
<dbReference type="Pfam" id="PF03142">
    <property type="entry name" value="Chitin_synth_2"/>
    <property type="match status" value="1"/>
</dbReference>
<keyword evidence="9 14" id="KW-0472">Membrane</keyword>
<dbReference type="EMBL" id="BJWK01000007">
    <property type="protein sequence ID" value="GEM09340.1"/>
    <property type="molecule type" value="Genomic_DNA"/>
</dbReference>
<dbReference type="GO" id="GO:0030428">
    <property type="term" value="C:cell septum"/>
    <property type="evidence" value="ECO:0007669"/>
    <property type="project" value="TreeGrafter"/>
</dbReference>
<dbReference type="GO" id="GO:0005524">
    <property type="term" value="F:ATP binding"/>
    <property type="evidence" value="ECO:0007669"/>
    <property type="project" value="InterPro"/>
</dbReference>
<keyword evidence="8 12" id="KW-0518">Myosin</keyword>
<comment type="caution">
    <text evidence="12">Lacks conserved residue(s) required for the propagation of feature annotation.</text>
</comment>
<keyword evidence="7 14" id="KW-1133">Transmembrane helix</keyword>
<evidence type="ECO:0000259" key="15">
    <source>
        <dbReference type="PROSITE" id="PS51456"/>
    </source>
</evidence>
<feature type="region of interest" description="Disordered" evidence="13">
    <location>
        <begin position="824"/>
        <end position="860"/>
    </location>
</feature>
<dbReference type="GO" id="GO:0003774">
    <property type="term" value="F:cytoskeletal motor activity"/>
    <property type="evidence" value="ECO:0007669"/>
    <property type="project" value="InterPro"/>
</dbReference>
<keyword evidence="5 17" id="KW-0808">Transferase</keyword>
<feature type="domain" description="DEK-C" evidence="16">
    <location>
        <begin position="2004"/>
        <end position="2060"/>
    </location>
</feature>
<feature type="compositionally biased region" description="Low complexity" evidence="13">
    <location>
        <begin position="1998"/>
        <end position="2007"/>
    </location>
</feature>
<evidence type="ECO:0000256" key="13">
    <source>
        <dbReference type="SAM" id="MobiDB-lite"/>
    </source>
</evidence>
<dbReference type="GO" id="GO:0016459">
    <property type="term" value="C:myosin complex"/>
    <property type="evidence" value="ECO:0007669"/>
    <property type="project" value="UniProtKB-KW"/>
</dbReference>
<dbReference type="InterPro" id="IPR029044">
    <property type="entry name" value="Nucleotide-diphossugar_trans"/>
</dbReference>
<dbReference type="PANTHER" id="PTHR22914:SF13">
    <property type="entry name" value="CHITIN SYNTHASE"/>
    <property type="match status" value="1"/>
</dbReference>
<reference evidence="17 18" key="1">
    <citation type="submission" date="2019-07" db="EMBL/GenBank/DDBJ databases">
        <title>Rhodotorula toruloides NBRC10032 genome sequencing.</title>
        <authorList>
            <person name="Shida Y."/>
            <person name="Takaku H."/>
            <person name="Ogasawara W."/>
            <person name="Mori K."/>
        </authorList>
    </citation>
    <scope>NUCLEOTIDE SEQUENCE [LARGE SCALE GENOMIC DNA]</scope>
    <source>
        <strain evidence="17 18">NBRC10032</strain>
    </source>
</reference>
<sequence length="2069" mass="227501">MAHINPPSLTNLAHIASSPASATVAAVPSPDSLTHALAQRYRLDLAATYCGDSTLVALNPLEVKADVSEASKAEYEQRVYAPRDRDRQGGDDVQPHAYDLACRVYFAMRRTRESQSVLYSGLSGSGSSSQQQLVTAQLLRLSTSGRKDTRLAEQVQALQTLLTSFGCAKTQQNPSATRFSSLLELHFSNVGKLAGAKVLAYGLDRTRFAKLGKDERTFHAFYQLVAGSTREEKDSYGILDDAGAYNLFAKSSTYRLPPGVPNSDDSIAFDELRAAFKVLGFKPRHVASILRTMSAILLLGNLEFAEHPEDPYDFQSDPAWVTNRDVLDRAASLLGVSSEDLERALTNRVRWVRKEVTATILRAEGADAQRDSLMSALYSILFAFVVETANHRLFPGDEPIEALHGEGGSSILQFSQPDFTNHSSSRPGSRTSVLIQALNGFGDFLHNYQSELARFWTLDHAFDGDLGVVARAQEDGVKVVDVLPSDDGTGRIELMRGGRIGGKADEKPGGILGGLAKTGAAMVRKGLGPDEADDEFLKGMREHFASHPSFVSHPSGPGARTAFAVKHFGDQHVVYDAHHFVETDLDQLDPDHVALLRSSSDSFVAKLVSGPSLAAEFHPLDENTVVAAQVSSMPLRRPSKVKVCEAFARVDEGAGEKDYTEPLLDSLAIYPVSSQINATTAHLLGSILARTNLWNVVSLLPNSTMTPRQIDARLLKAQVSAFQLPQLAARRQASDFLHDADLNDFLIRHGVGVSAHENAHDAVDAFLRDFGFASERGQFAIGQQRVWMSWKVWKAVEDRVRATEPVEHRQAAVDAVREGRMREAEEALEGRRADEKEKVELGEESEGGLQGYRPHLGPSRSTVNVGYTSGGPGATGGESVDDLLYSNGGTPQTPTTPGYVPYSAGAGGLGSTNAFDTYRSGLSHYNQHDSFVRNPLQPPSAPYMRHGHGSYGSMGSLGGAAGAGQHAHMASEIWGNDNQTPAGFGAHGGSLYGVHAAAGGGGGGGKGGEGVLDREGNPQEGEGKAIEEVPTSRGRRVWVALVWMLTFWVPTPCLTYLGRMKRPDVRMAWREKLALCMLIAFFCGIVIFYIIVFGKLLCPNYNKAWNTAELGYYSTASQFWVAVRGNVYDITKFYKVQHSDIQGETVTPTDMLQLAGLDLTGYFPIPLTSACPSLVTDETLSLQSQNFTAEVPTAVHTSGYLQPEKSSALSRSSWYFDTFLPKMRGYHKGPLVWSKSKIQNQAETNNRNWAIVNGSVFDLTDYFYTANLLNDQKYFFLDQNFANLWTAQPGTDLTGPIKDLGLDWPTLQTNMACVHTLFYVGETDFRESPRCQVQPNLLLAFSILIMVTILAKFLAALQFGSKRLPEQRDKFVICQVTCYTEGEESLKKTIDSLATLNYDDKRKLILVICDGMIVGSGNDRPTPRIVLDILGVDQNFEPDPLMYKAVAEGSKQLNYGKIWSGLYEVEGHVVPYLVVAKTGRPSERSRPGNRGKRDSQILAMRFLNRVHFDSEMYPLELEMYHQVKNVIGVDPQMYEFIFVVDADTSVHADSLNRLVAACADDSQIIGICGETRLENEQVSWWTMIQVYEYFISHHMAKAFESLFGSVTCLPGCFSMYRLRSADKGKPLVISSLIVDEYSDNNLDTLHKKNLLSLGEDRYLTTLILKHFPTYKTKFVQEAKAMTVAPHSWSILLSQRRRWINSTVHNLAELLFLPNLCGFLFFNMRLIVLIDLLGTIILPATLVYLVYLIVTIATGSGPLPIIALVMIAAVYGLQAFIFLIKRQWQYIGWLVIYLLAYPIYSFLLPVYSFWRFDDFTWGSTRVVVGEGRSKKVLQAEEEAFDESTIPLAKFADYEAALAEETYDTRSEKSYSTAGFSLATRIPKPYRGHAASRSTMQLGALPQMPSQGFGFSTPASVVGARAYTSGPGSDVGSDFGYPMSINPYMQPATLQSQMSLAGYPQPPMSTLPRRQSGMSAFSYGGVAPSVFSVNPFANPPAPPQSSDDPNPSDEALISTLQAYLASEDLMHLSKRKARDGLAALFPRADLNGRKDWINQQIDALLSAETVALSRT</sequence>
<evidence type="ECO:0000256" key="11">
    <source>
        <dbReference type="ARBA" id="ARBA00023180"/>
    </source>
</evidence>
<feature type="transmembrane region" description="Helical" evidence="14">
    <location>
        <begin position="1758"/>
        <end position="1779"/>
    </location>
</feature>
<dbReference type="SMART" id="SM01117">
    <property type="entry name" value="Cyt-b5"/>
    <property type="match status" value="2"/>
</dbReference>
<dbReference type="PROSITE" id="PS51456">
    <property type="entry name" value="MYOSIN_MOTOR"/>
    <property type="match status" value="1"/>
</dbReference>
<dbReference type="InterPro" id="IPR014876">
    <property type="entry name" value="DEK_C"/>
</dbReference>
<dbReference type="InterPro" id="IPR027417">
    <property type="entry name" value="P-loop_NTPase"/>
</dbReference>
<dbReference type="Pfam" id="PF00173">
    <property type="entry name" value="Cyt-b5"/>
    <property type="match status" value="1"/>
</dbReference>
<keyword evidence="4" id="KW-0328">Glycosyltransferase</keyword>
<feature type="transmembrane region" description="Helical" evidence="14">
    <location>
        <begin position="1337"/>
        <end position="1360"/>
    </location>
</feature>
<evidence type="ECO:0000256" key="14">
    <source>
        <dbReference type="SAM" id="Phobius"/>
    </source>
</evidence>
<dbReference type="EC" id="2.4.1.16" evidence="2"/>
<dbReference type="GO" id="GO:0004100">
    <property type="term" value="F:chitin synthase activity"/>
    <property type="evidence" value="ECO:0007669"/>
    <property type="project" value="UniProtKB-EC"/>
</dbReference>
<gene>
    <name evidence="17" type="ORF">Rt10032_c07g3357</name>
</gene>
<organism evidence="17 18">
    <name type="scientific">Rhodotorula toruloides</name>
    <name type="common">Yeast</name>
    <name type="synonym">Rhodosporidium toruloides</name>
    <dbReference type="NCBI Taxonomy" id="5286"/>
    <lineage>
        <taxon>Eukaryota</taxon>
        <taxon>Fungi</taxon>
        <taxon>Dikarya</taxon>
        <taxon>Basidiomycota</taxon>
        <taxon>Pucciniomycotina</taxon>
        <taxon>Microbotryomycetes</taxon>
        <taxon>Sporidiobolales</taxon>
        <taxon>Sporidiobolaceae</taxon>
        <taxon>Rhodotorula</taxon>
    </lineage>
</organism>
<dbReference type="Gene3D" id="1.10.10.820">
    <property type="match status" value="1"/>
</dbReference>
<evidence type="ECO:0000256" key="4">
    <source>
        <dbReference type="ARBA" id="ARBA00022676"/>
    </source>
</evidence>
<dbReference type="SUPFAM" id="SSF53448">
    <property type="entry name" value="Nucleotide-diphospho-sugar transferases"/>
    <property type="match status" value="1"/>
</dbReference>
<keyword evidence="10" id="KW-0505">Motor protein</keyword>
<dbReference type="InterPro" id="IPR004835">
    <property type="entry name" value="Chitin_synth"/>
</dbReference>
<dbReference type="InterPro" id="IPR036961">
    <property type="entry name" value="Kinesin_motor_dom_sf"/>
</dbReference>
<evidence type="ECO:0000256" key="9">
    <source>
        <dbReference type="ARBA" id="ARBA00023136"/>
    </source>
</evidence>
<comment type="similarity">
    <text evidence="12">Belongs to the TRAFAC class myosin-kinesin ATPase superfamily. Myosin family.</text>
</comment>
<dbReference type="Pfam" id="PF00063">
    <property type="entry name" value="Myosin_head"/>
    <property type="match status" value="2"/>
</dbReference>
<feature type="transmembrane region" description="Helical" evidence="14">
    <location>
        <begin position="1073"/>
        <end position="1093"/>
    </location>
</feature>
<dbReference type="GO" id="GO:0005886">
    <property type="term" value="C:plasma membrane"/>
    <property type="evidence" value="ECO:0007669"/>
    <property type="project" value="UniProtKB-SubCell"/>
</dbReference>
<dbReference type="GO" id="GO:0003779">
    <property type="term" value="F:actin binding"/>
    <property type="evidence" value="ECO:0007669"/>
    <property type="project" value="UniProtKB-KW"/>
</dbReference>
<dbReference type="SMART" id="SM00242">
    <property type="entry name" value="MYSc"/>
    <property type="match status" value="1"/>
</dbReference>
<evidence type="ECO:0000259" key="16">
    <source>
        <dbReference type="PROSITE" id="PS51998"/>
    </source>
</evidence>
<name>A0A511KG40_RHOTO</name>
<keyword evidence="6 14" id="KW-0812">Transmembrane</keyword>
<dbReference type="SUPFAM" id="SSF109715">
    <property type="entry name" value="DEK C-terminal domain"/>
    <property type="match status" value="1"/>
</dbReference>
<feature type="transmembrane region" description="Helical" evidence="14">
    <location>
        <begin position="1786"/>
        <end position="1809"/>
    </location>
</feature>
<comment type="subcellular location">
    <subcellularLocation>
        <location evidence="1">Cell membrane</location>
        <topology evidence="1">Multi-pass membrane protein</topology>
    </subcellularLocation>
</comment>
<evidence type="ECO:0000256" key="2">
    <source>
        <dbReference type="ARBA" id="ARBA00012543"/>
    </source>
</evidence>
<evidence type="ECO:0000256" key="8">
    <source>
        <dbReference type="ARBA" id="ARBA00023123"/>
    </source>
</evidence>
<feature type="domain" description="Myosin motor" evidence="15">
    <location>
        <begin position="17"/>
        <end position="607"/>
    </location>
</feature>
<dbReference type="InterPro" id="IPR036400">
    <property type="entry name" value="Cyt_B5-like_heme/steroid_sf"/>
</dbReference>
<dbReference type="Pfam" id="PF08766">
    <property type="entry name" value="DEK_C"/>
    <property type="match status" value="1"/>
</dbReference>